<proteinExistence type="predicted"/>
<evidence type="ECO:0000313" key="1">
    <source>
        <dbReference type="EMBL" id="OJT07222.1"/>
    </source>
</evidence>
<accession>A0A1M2VI17</accession>
<sequence>MSLLSQPERDDSSRPAVLLLYFLRDNYLETTERQLYDSLRNNAALLEARDPQVALQHLKMAPPPQAVLVADALMSPKPRTDLF</sequence>
<evidence type="ECO:0000313" key="2">
    <source>
        <dbReference type="Proteomes" id="UP000184267"/>
    </source>
</evidence>
<reference evidence="1 2" key="1">
    <citation type="submission" date="2016-10" db="EMBL/GenBank/DDBJ databases">
        <title>Genome sequence of the basidiomycete white-rot fungus Trametes pubescens.</title>
        <authorList>
            <person name="Makela M.R."/>
            <person name="Granchi Z."/>
            <person name="Peng M."/>
            <person name="De Vries R.P."/>
            <person name="Grigoriev I."/>
            <person name="Riley R."/>
            <person name="Hilden K."/>
        </authorList>
    </citation>
    <scope>NUCLEOTIDE SEQUENCE [LARGE SCALE GENOMIC DNA]</scope>
    <source>
        <strain evidence="1 2">FBCC735</strain>
    </source>
</reference>
<dbReference type="AlphaFoldDB" id="A0A1M2VI17"/>
<keyword evidence="2" id="KW-1185">Reference proteome</keyword>
<dbReference type="OrthoDB" id="2753512at2759"/>
<comment type="caution">
    <text evidence="1">The sequence shown here is derived from an EMBL/GenBank/DDBJ whole genome shotgun (WGS) entry which is preliminary data.</text>
</comment>
<dbReference type="OMA" id="RVIFGVR"/>
<gene>
    <name evidence="1" type="ORF">TRAPUB_1899</name>
</gene>
<dbReference type="EMBL" id="MNAD01001207">
    <property type="protein sequence ID" value="OJT07222.1"/>
    <property type="molecule type" value="Genomic_DNA"/>
</dbReference>
<name>A0A1M2VI17_TRAPU</name>
<dbReference type="Proteomes" id="UP000184267">
    <property type="component" value="Unassembled WGS sequence"/>
</dbReference>
<organism evidence="1 2">
    <name type="scientific">Trametes pubescens</name>
    <name type="common">White-rot fungus</name>
    <dbReference type="NCBI Taxonomy" id="154538"/>
    <lineage>
        <taxon>Eukaryota</taxon>
        <taxon>Fungi</taxon>
        <taxon>Dikarya</taxon>
        <taxon>Basidiomycota</taxon>
        <taxon>Agaricomycotina</taxon>
        <taxon>Agaricomycetes</taxon>
        <taxon>Polyporales</taxon>
        <taxon>Polyporaceae</taxon>
        <taxon>Trametes</taxon>
    </lineage>
</organism>
<protein>
    <submittedName>
        <fullName evidence="1">Uncharacterized protein</fullName>
    </submittedName>
</protein>